<proteinExistence type="predicted"/>
<keyword evidence="1" id="KW-0347">Helicase</keyword>
<dbReference type="AlphaFoldDB" id="F3GQ35"/>
<protein>
    <submittedName>
        <fullName evidence="1">DEAD/DEAH box helicase</fullName>
    </submittedName>
</protein>
<keyword evidence="1" id="KW-0067">ATP-binding</keyword>
<dbReference type="EMBL" id="AEAI01003946">
    <property type="protein sequence ID" value="EGH49188.1"/>
    <property type="molecule type" value="Genomic_DNA"/>
</dbReference>
<sequence>TLVKLLKLRDQLGDTYDGRQEFFILGRVRMRMGFHWRLAFWQRRAGGGRSLAACPD</sequence>
<keyword evidence="1" id="KW-0378">Hydrolase</keyword>
<dbReference type="GO" id="GO:0004386">
    <property type="term" value="F:helicase activity"/>
    <property type="evidence" value="ECO:0007669"/>
    <property type="project" value="UniProtKB-KW"/>
</dbReference>
<name>F3GQ35_PSESJ</name>
<feature type="non-terminal residue" evidence="1">
    <location>
        <position position="1"/>
    </location>
</feature>
<comment type="caution">
    <text evidence="1">The sequence shown here is derived from an EMBL/GenBank/DDBJ whole genome shotgun (WGS) entry which is preliminary data.</text>
</comment>
<reference evidence="1 2" key="1">
    <citation type="journal article" date="2011" name="PLoS Pathog.">
        <title>Dynamic evolution of pathogenicity revealed by sequencing and comparative genomics of 19 Pseudomonas syringae isolates.</title>
        <authorList>
            <person name="Baltrus D.A."/>
            <person name="Nishimura M.T."/>
            <person name="Romanchuk A."/>
            <person name="Chang J.H."/>
            <person name="Mukhtar M.S."/>
            <person name="Cherkis K."/>
            <person name="Roach J."/>
            <person name="Grant S.R."/>
            <person name="Jones C.D."/>
            <person name="Dangl J.L."/>
        </authorList>
    </citation>
    <scope>NUCLEOTIDE SEQUENCE [LARGE SCALE GENOMIC DNA]</scope>
    <source>
        <strain evidence="1 2">1704B</strain>
    </source>
</reference>
<accession>F3GQ35</accession>
<feature type="non-terminal residue" evidence="1">
    <location>
        <position position="56"/>
    </location>
</feature>
<evidence type="ECO:0000313" key="2">
    <source>
        <dbReference type="Proteomes" id="UP000004986"/>
    </source>
</evidence>
<gene>
    <name evidence="1" type="ORF">PSYPI_45266</name>
</gene>
<dbReference type="Proteomes" id="UP000004986">
    <property type="component" value="Unassembled WGS sequence"/>
</dbReference>
<keyword evidence="2" id="KW-1185">Reference proteome</keyword>
<evidence type="ECO:0000313" key="1">
    <source>
        <dbReference type="EMBL" id="EGH49188.1"/>
    </source>
</evidence>
<organism evidence="1 2">
    <name type="scientific">Pseudomonas syringae pv. pisi str. 1704B</name>
    <dbReference type="NCBI Taxonomy" id="629263"/>
    <lineage>
        <taxon>Bacteria</taxon>
        <taxon>Pseudomonadati</taxon>
        <taxon>Pseudomonadota</taxon>
        <taxon>Gammaproteobacteria</taxon>
        <taxon>Pseudomonadales</taxon>
        <taxon>Pseudomonadaceae</taxon>
        <taxon>Pseudomonas</taxon>
        <taxon>Pseudomonas syringae</taxon>
    </lineage>
</organism>
<keyword evidence="1" id="KW-0547">Nucleotide-binding</keyword>